<accession>A0ABT0G4P1</accession>
<dbReference type="InterPro" id="IPR010982">
    <property type="entry name" value="Lambda_DNA-bd_dom_sf"/>
</dbReference>
<evidence type="ECO:0000256" key="3">
    <source>
        <dbReference type="ARBA" id="ARBA00023163"/>
    </source>
</evidence>
<dbReference type="PROSITE" id="PS50943">
    <property type="entry name" value="HTH_CROC1"/>
    <property type="match status" value="1"/>
</dbReference>
<evidence type="ECO:0000313" key="5">
    <source>
        <dbReference type="EMBL" id="MCK2219563.1"/>
    </source>
</evidence>
<dbReference type="EMBL" id="JAKRKC020000002">
    <property type="protein sequence ID" value="MCK2219563.1"/>
    <property type="molecule type" value="Genomic_DNA"/>
</dbReference>
<sequence length="399" mass="44157">MNDQVEVGGRIARQRRRRGLSQQAAAGLIGRSESWLSQVERGVRRIDSHSVLVRLAQVLGVSVHELTHAGQQDGESRYRPGEGIREAMLRYDMLSPFTGQAESPHRLRIELHRINRLYQSARYEEAGQRLPGLILAVEHGRQAVPRKHRRPADTLRALTYQCAATVLTRVDEPELAWLAADRSLAAAEDADRPLLAAVSAYRLGYILIKMHRPEQARDLAVRAAESLHGDEHRTNPVLASVRGGLYLVAASAAAHTYDRGGTDSHLAEATAAADHIGRERNDFWTAFGITNIRIHRLSSAVAFGDAKLAVALGEALDLSRLPVSLLGRRAQVHLDLARAYTLQRKDAAAVNTLLNAEQLSPQLIRYDQRTRDVLAQLVKREHRPSTPQLRGLACRAGIV</sequence>
<dbReference type="Pfam" id="PF13560">
    <property type="entry name" value="HTH_31"/>
    <property type="match status" value="1"/>
</dbReference>
<reference evidence="5 6" key="1">
    <citation type="submission" date="2022-04" db="EMBL/GenBank/DDBJ databases">
        <title>Genome draft of Actinomadura sp. ATCC 31491.</title>
        <authorList>
            <person name="Shi X."/>
            <person name="Du Y."/>
        </authorList>
    </citation>
    <scope>NUCLEOTIDE SEQUENCE [LARGE SCALE GENOMIC DNA]</scope>
    <source>
        <strain evidence="5 6">ATCC 31491</strain>
    </source>
</reference>
<dbReference type="Proteomes" id="UP001317259">
    <property type="component" value="Unassembled WGS sequence"/>
</dbReference>
<dbReference type="InterPro" id="IPR001387">
    <property type="entry name" value="Cro/C1-type_HTH"/>
</dbReference>
<evidence type="ECO:0000256" key="2">
    <source>
        <dbReference type="ARBA" id="ARBA00023125"/>
    </source>
</evidence>
<gene>
    <name evidence="5" type="ORF">MF672_038085</name>
</gene>
<dbReference type="RefSeq" id="WP_242375433.1">
    <property type="nucleotide sequence ID" value="NZ_JAKRKC020000002.1"/>
</dbReference>
<name>A0ABT0G4P1_9ACTN</name>
<dbReference type="SMART" id="SM00530">
    <property type="entry name" value="HTH_XRE"/>
    <property type="match status" value="1"/>
</dbReference>
<keyword evidence="3" id="KW-0804">Transcription</keyword>
<organism evidence="5 6">
    <name type="scientific">Actinomadura luzonensis</name>
    <dbReference type="NCBI Taxonomy" id="2805427"/>
    <lineage>
        <taxon>Bacteria</taxon>
        <taxon>Bacillati</taxon>
        <taxon>Actinomycetota</taxon>
        <taxon>Actinomycetes</taxon>
        <taxon>Streptosporangiales</taxon>
        <taxon>Thermomonosporaceae</taxon>
        <taxon>Actinomadura</taxon>
    </lineage>
</organism>
<dbReference type="InterPro" id="IPR011990">
    <property type="entry name" value="TPR-like_helical_dom_sf"/>
</dbReference>
<keyword evidence="1" id="KW-0805">Transcription regulation</keyword>
<feature type="domain" description="HTH cro/C1-type" evidence="4">
    <location>
        <begin position="11"/>
        <end position="66"/>
    </location>
</feature>
<comment type="caution">
    <text evidence="5">The sequence shown here is derived from an EMBL/GenBank/DDBJ whole genome shotgun (WGS) entry which is preliminary data.</text>
</comment>
<evidence type="ECO:0000313" key="6">
    <source>
        <dbReference type="Proteomes" id="UP001317259"/>
    </source>
</evidence>
<protein>
    <submittedName>
        <fullName evidence="5">Helix-turn-helix domain-containing protein</fullName>
    </submittedName>
</protein>
<dbReference type="PANTHER" id="PTHR46797:SF23">
    <property type="entry name" value="HTH-TYPE TRANSCRIPTIONAL REGULATOR SUTR"/>
    <property type="match status" value="1"/>
</dbReference>
<dbReference type="PANTHER" id="PTHR46797">
    <property type="entry name" value="HTH-TYPE TRANSCRIPTIONAL REGULATOR"/>
    <property type="match status" value="1"/>
</dbReference>
<dbReference type="SUPFAM" id="SSF47413">
    <property type="entry name" value="lambda repressor-like DNA-binding domains"/>
    <property type="match status" value="1"/>
</dbReference>
<proteinExistence type="predicted"/>
<evidence type="ECO:0000256" key="1">
    <source>
        <dbReference type="ARBA" id="ARBA00023015"/>
    </source>
</evidence>
<dbReference type="SUPFAM" id="SSF48452">
    <property type="entry name" value="TPR-like"/>
    <property type="match status" value="1"/>
</dbReference>
<keyword evidence="6" id="KW-1185">Reference proteome</keyword>
<evidence type="ECO:0000259" key="4">
    <source>
        <dbReference type="PROSITE" id="PS50943"/>
    </source>
</evidence>
<keyword evidence="2" id="KW-0238">DNA-binding</keyword>
<dbReference type="InterPro" id="IPR050807">
    <property type="entry name" value="TransReg_Diox_bact_type"/>
</dbReference>
<dbReference type="CDD" id="cd00093">
    <property type="entry name" value="HTH_XRE"/>
    <property type="match status" value="1"/>
</dbReference>
<dbReference type="Gene3D" id="1.10.260.40">
    <property type="entry name" value="lambda repressor-like DNA-binding domains"/>
    <property type="match status" value="1"/>
</dbReference>